<proteinExistence type="predicted"/>
<protein>
    <submittedName>
        <fullName evidence="1">Uncharacterized protein</fullName>
    </submittedName>
</protein>
<reference evidence="1" key="1">
    <citation type="submission" date="2021-08" db="EMBL/GenBank/DDBJ databases">
        <title>The first chromosome-level gecko genome reveals the dynamic sex chromosomes of Neotropical dwarf geckos (Sphaerodactylidae: Sphaerodactylus).</title>
        <authorList>
            <person name="Pinto B.J."/>
            <person name="Keating S.E."/>
            <person name="Gamble T."/>
        </authorList>
    </citation>
    <scope>NUCLEOTIDE SEQUENCE</scope>
    <source>
        <strain evidence="1">TG3544</strain>
    </source>
</reference>
<accession>A0ACB8EFL6</accession>
<sequence length="118" mass="12734">MCQPPKSGETTPLPPNTSRILSQYHHSNLGLCNQQPKPPVRLIDSFDLLEQLWPPLTARGMGWPTVPKIVSPVRSNSPCSVVPTVSSTWPEQAYGGKAASPEWSNSFRAAAAALQSLA</sequence>
<keyword evidence="2" id="KW-1185">Reference proteome</keyword>
<dbReference type="Proteomes" id="UP000827872">
    <property type="component" value="Linkage Group LG03"/>
</dbReference>
<evidence type="ECO:0000313" key="1">
    <source>
        <dbReference type="EMBL" id="KAH7991266.1"/>
    </source>
</evidence>
<gene>
    <name evidence="1" type="ORF">K3G42_003790</name>
</gene>
<name>A0ACB8EFL6_9SAUR</name>
<comment type="caution">
    <text evidence="1">The sequence shown here is derived from an EMBL/GenBank/DDBJ whole genome shotgun (WGS) entry which is preliminary data.</text>
</comment>
<organism evidence="1 2">
    <name type="scientific">Sphaerodactylus townsendi</name>
    <dbReference type="NCBI Taxonomy" id="933632"/>
    <lineage>
        <taxon>Eukaryota</taxon>
        <taxon>Metazoa</taxon>
        <taxon>Chordata</taxon>
        <taxon>Craniata</taxon>
        <taxon>Vertebrata</taxon>
        <taxon>Euteleostomi</taxon>
        <taxon>Lepidosauria</taxon>
        <taxon>Squamata</taxon>
        <taxon>Bifurcata</taxon>
        <taxon>Gekkota</taxon>
        <taxon>Sphaerodactylidae</taxon>
        <taxon>Sphaerodactylus</taxon>
    </lineage>
</organism>
<evidence type="ECO:0000313" key="2">
    <source>
        <dbReference type="Proteomes" id="UP000827872"/>
    </source>
</evidence>
<dbReference type="EMBL" id="CM037616">
    <property type="protein sequence ID" value="KAH7991266.1"/>
    <property type="molecule type" value="Genomic_DNA"/>
</dbReference>